<comment type="caution">
    <text evidence="1">The sequence shown here is derived from an EMBL/GenBank/DDBJ whole genome shotgun (WGS) entry which is preliminary data.</text>
</comment>
<sequence>MALLSSTEAEWKCSTVWFSSATRRLLSDQFLIVFRQPDSFRGPIKIAHWDGWP</sequence>
<evidence type="ECO:0000313" key="2">
    <source>
        <dbReference type="Proteomes" id="UP000010959"/>
    </source>
</evidence>
<organism evidence="1 2">
    <name type="scientific">Rhodopirellula baltica SWK14</name>
    <dbReference type="NCBI Taxonomy" id="993516"/>
    <lineage>
        <taxon>Bacteria</taxon>
        <taxon>Pseudomonadati</taxon>
        <taxon>Planctomycetota</taxon>
        <taxon>Planctomycetia</taxon>
        <taxon>Pirellulales</taxon>
        <taxon>Pirellulaceae</taxon>
        <taxon>Rhodopirellula</taxon>
    </lineage>
</organism>
<dbReference type="AlphaFoldDB" id="L7CKX1"/>
<protein>
    <submittedName>
        <fullName evidence="1">Uncharacterized protein</fullName>
    </submittedName>
</protein>
<dbReference type="Proteomes" id="UP000010959">
    <property type="component" value="Unassembled WGS sequence"/>
</dbReference>
<evidence type="ECO:0000313" key="1">
    <source>
        <dbReference type="EMBL" id="ELP34628.1"/>
    </source>
</evidence>
<gene>
    <name evidence="1" type="ORF">RBSWK_01415</name>
</gene>
<name>L7CKX1_RHOBT</name>
<dbReference type="EMBL" id="AMWG01000026">
    <property type="protein sequence ID" value="ELP34628.1"/>
    <property type="molecule type" value="Genomic_DNA"/>
</dbReference>
<accession>L7CKX1</accession>
<reference evidence="1 2" key="1">
    <citation type="journal article" date="2013" name="Mar. Genomics">
        <title>Expression of sulfatases in Rhodopirellula baltica and the diversity of sulfatases in the genus Rhodopirellula.</title>
        <authorList>
            <person name="Wegner C.E."/>
            <person name="Richter-Heitmann T."/>
            <person name="Klindworth A."/>
            <person name="Klockow C."/>
            <person name="Richter M."/>
            <person name="Achstetter T."/>
            <person name="Glockner F.O."/>
            <person name="Harder J."/>
        </authorList>
    </citation>
    <scope>NUCLEOTIDE SEQUENCE [LARGE SCALE GENOMIC DNA]</scope>
    <source>
        <strain evidence="1 2">SWK14</strain>
    </source>
</reference>
<proteinExistence type="predicted"/>